<proteinExistence type="predicted"/>
<feature type="domain" description="Metallo-beta-lactamase" evidence="1">
    <location>
        <begin position="25"/>
        <end position="190"/>
    </location>
</feature>
<evidence type="ECO:0000313" key="3">
    <source>
        <dbReference type="Proteomes" id="UP001172142"/>
    </source>
</evidence>
<dbReference type="InterPro" id="IPR001279">
    <property type="entry name" value="Metallo-B-lactamas"/>
</dbReference>
<dbReference type="Proteomes" id="UP001172142">
    <property type="component" value="Unassembled WGS sequence"/>
</dbReference>
<dbReference type="InterPro" id="IPR036866">
    <property type="entry name" value="RibonucZ/Hydroxyglut_hydro"/>
</dbReference>
<dbReference type="InterPro" id="IPR050855">
    <property type="entry name" value="NDM-1-like"/>
</dbReference>
<dbReference type="Gene3D" id="3.60.15.10">
    <property type="entry name" value="Ribonuclease Z/Hydroxyacylglutathione hydrolase-like"/>
    <property type="match status" value="1"/>
</dbReference>
<accession>A0ABT8NDA9</accession>
<dbReference type="RefSeq" id="WP_301856315.1">
    <property type="nucleotide sequence ID" value="NZ_JAUJWU010000002.1"/>
</dbReference>
<sequence length="235" mass="26703">METYFEKVTDHVYCFLVWDDSWKSYNNFYVVAEATEVILIDSGKAEHFEAFETALAHINFTPEDISTVVATHGHKDHIEGTRFLPHAEALIHAKEVDLLPIDLKGKFSPVLPDEGSTVMNLESVLLGHHTPGSVALYHEKSKVLFCGDHLCFFGDPLPDGKVVAEGEAMKEQVKKFVTEWSENEEMRIQHNFELFIAGLKTLQKFDAKYLCTGHGVIIKEDMKKFFKKILDSLEN</sequence>
<evidence type="ECO:0000313" key="2">
    <source>
        <dbReference type="EMBL" id="MDN7245662.1"/>
    </source>
</evidence>
<dbReference type="PANTHER" id="PTHR42951">
    <property type="entry name" value="METALLO-BETA-LACTAMASE DOMAIN-CONTAINING"/>
    <property type="match status" value="1"/>
</dbReference>
<reference evidence="2 3" key="1">
    <citation type="submission" date="2023-07" db="EMBL/GenBank/DDBJ databases">
        <title>Novel species in genus Planococcus.</title>
        <authorList>
            <person name="Ning S."/>
        </authorList>
    </citation>
    <scope>NUCLEOTIDE SEQUENCE [LARGE SCALE GENOMIC DNA]</scope>
    <source>
        <strain evidence="2 3">N017</strain>
    </source>
</reference>
<dbReference type="EMBL" id="JAUJWU010000002">
    <property type="protein sequence ID" value="MDN7245662.1"/>
    <property type="molecule type" value="Genomic_DNA"/>
</dbReference>
<protein>
    <submittedName>
        <fullName evidence="2">MBL fold metallo-hydrolase</fullName>
    </submittedName>
</protein>
<dbReference type="SMART" id="SM00849">
    <property type="entry name" value="Lactamase_B"/>
    <property type="match status" value="1"/>
</dbReference>
<dbReference type="SUPFAM" id="SSF56281">
    <property type="entry name" value="Metallo-hydrolase/oxidoreductase"/>
    <property type="match status" value="1"/>
</dbReference>
<evidence type="ECO:0000259" key="1">
    <source>
        <dbReference type="SMART" id="SM00849"/>
    </source>
</evidence>
<name>A0ABT8NDA9_9BACL</name>
<keyword evidence="3" id="KW-1185">Reference proteome</keyword>
<comment type="caution">
    <text evidence="2">The sequence shown here is derived from an EMBL/GenBank/DDBJ whole genome shotgun (WGS) entry which is preliminary data.</text>
</comment>
<organism evidence="2 3">
    <name type="scientific">Planococcus shenhongbingii</name>
    <dbReference type="NCBI Taxonomy" id="3058398"/>
    <lineage>
        <taxon>Bacteria</taxon>
        <taxon>Bacillati</taxon>
        <taxon>Bacillota</taxon>
        <taxon>Bacilli</taxon>
        <taxon>Bacillales</taxon>
        <taxon>Caryophanaceae</taxon>
        <taxon>Planococcus</taxon>
    </lineage>
</organism>
<gene>
    <name evidence="2" type="ORF">QWY13_09120</name>
</gene>
<dbReference type="Pfam" id="PF00753">
    <property type="entry name" value="Lactamase_B"/>
    <property type="match status" value="1"/>
</dbReference>